<dbReference type="Proteomes" id="UP001237642">
    <property type="component" value="Unassembled WGS sequence"/>
</dbReference>
<accession>A0AAD8MZG0</accession>
<proteinExistence type="predicted"/>
<sequence length="223" mass="25248">MGTYKLLKDMKLGEGKESIKVRVSREWGGRKPGSVHVYKFEIETFDDARSRKGDVVNLIDVVGKLTKSTLTDNGKKTLEIVLKDESVKIVLWENQAYDFLHYKTDCEKPNVFLLVTGTTSKLVKGEHVLWSSSSTNYFFNIDNPAIISLRANMKDDLIPDIIPIIKSHAQSTVEDIERVAIQQLFDAQLLEGKNAIAFTIEATILELIPIYDGWCYMGCKRCI</sequence>
<keyword evidence="2" id="KW-1185">Reference proteome</keyword>
<dbReference type="EMBL" id="JAUIZM010000004">
    <property type="protein sequence ID" value="KAK1390377.1"/>
    <property type="molecule type" value="Genomic_DNA"/>
</dbReference>
<evidence type="ECO:0000313" key="1">
    <source>
        <dbReference type="EMBL" id="KAK1390377.1"/>
    </source>
</evidence>
<dbReference type="AlphaFoldDB" id="A0AAD8MZG0"/>
<organism evidence="1 2">
    <name type="scientific">Heracleum sosnowskyi</name>
    <dbReference type="NCBI Taxonomy" id="360622"/>
    <lineage>
        <taxon>Eukaryota</taxon>
        <taxon>Viridiplantae</taxon>
        <taxon>Streptophyta</taxon>
        <taxon>Embryophyta</taxon>
        <taxon>Tracheophyta</taxon>
        <taxon>Spermatophyta</taxon>
        <taxon>Magnoliopsida</taxon>
        <taxon>eudicotyledons</taxon>
        <taxon>Gunneridae</taxon>
        <taxon>Pentapetalae</taxon>
        <taxon>asterids</taxon>
        <taxon>campanulids</taxon>
        <taxon>Apiales</taxon>
        <taxon>Apiaceae</taxon>
        <taxon>Apioideae</taxon>
        <taxon>apioid superclade</taxon>
        <taxon>Tordylieae</taxon>
        <taxon>Tordyliinae</taxon>
        <taxon>Heracleum</taxon>
    </lineage>
</organism>
<protein>
    <recommendedName>
        <fullName evidence="3">Replication protein A OB domain-containing protein</fullName>
    </recommendedName>
</protein>
<reference evidence="1" key="1">
    <citation type="submission" date="2023-02" db="EMBL/GenBank/DDBJ databases">
        <title>Genome of toxic invasive species Heracleum sosnowskyi carries increased number of genes despite the absence of recent whole-genome duplications.</title>
        <authorList>
            <person name="Schelkunov M."/>
            <person name="Shtratnikova V."/>
            <person name="Makarenko M."/>
            <person name="Klepikova A."/>
            <person name="Omelchenko D."/>
            <person name="Novikova G."/>
            <person name="Obukhova E."/>
            <person name="Bogdanov V."/>
            <person name="Penin A."/>
            <person name="Logacheva M."/>
        </authorList>
    </citation>
    <scope>NUCLEOTIDE SEQUENCE</scope>
    <source>
        <strain evidence="1">Hsosn_3</strain>
        <tissue evidence="1">Leaf</tissue>
    </source>
</reference>
<name>A0AAD8MZG0_9APIA</name>
<dbReference type="Gene3D" id="2.40.50.140">
    <property type="entry name" value="Nucleic acid-binding proteins"/>
    <property type="match status" value="1"/>
</dbReference>
<dbReference type="SUPFAM" id="SSF50249">
    <property type="entry name" value="Nucleic acid-binding proteins"/>
    <property type="match status" value="1"/>
</dbReference>
<evidence type="ECO:0000313" key="2">
    <source>
        <dbReference type="Proteomes" id="UP001237642"/>
    </source>
</evidence>
<gene>
    <name evidence="1" type="ORF">POM88_018555</name>
</gene>
<dbReference type="PANTHER" id="PTHR47165">
    <property type="entry name" value="OS03G0429900 PROTEIN"/>
    <property type="match status" value="1"/>
</dbReference>
<dbReference type="InterPro" id="IPR012340">
    <property type="entry name" value="NA-bd_OB-fold"/>
</dbReference>
<evidence type="ECO:0008006" key="3">
    <source>
        <dbReference type="Google" id="ProtNLM"/>
    </source>
</evidence>
<reference evidence="1" key="2">
    <citation type="submission" date="2023-05" db="EMBL/GenBank/DDBJ databases">
        <authorList>
            <person name="Schelkunov M.I."/>
        </authorList>
    </citation>
    <scope>NUCLEOTIDE SEQUENCE</scope>
    <source>
        <strain evidence="1">Hsosn_3</strain>
        <tissue evidence="1">Leaf</tissue>
    </source>
</reference>
<comment type="caution">
    <text evidence="1">The sequence shown here is derived from an EMBL/GenBank/DDBJ whole genome shotgun (WGS) entry which is preliminary data.</text>
</comment>
<dbReference type="PANTHER" id="PTHR47165:SF4">
    <property type="entry name" value="OS03G0429900 PROTEIN"/>
    <property type="match status" value="1"/>
</dbReference>